<dbReference type="EMBL" id="UYYB01109130">
    <property type="protein sequence ID" value="VDM80582.1"/>
    <property type="molecule type" value="Genomic_DNA"/>
</dbReference>
<dbReference type="AlphaFoldDB" id="A0A3P7LN78"/>
<dbReference type="Proteomes" id="UP000270094">
    <property type="component" value="Unassembled WGS sequence"/>
</dbReference>
<evidence type="ECO:0000313" key="3">
    <source>
        <dbReference type="Proteomes" id="UP000270094"/>
    </source>
</evidence>
<protein>
    <submittedName>
        <fullName evidence="2">Uncharacterized protein</fullName>
    </submittedName>
</protein>
<keyword evidence="3" id="KW-1185">Reference proteome</keyword>
<feature type="compositionally biased region" description="Acidic residues" evidence="1">
    <location>
        <begin position="68"/>
        <end position="104"/>
    </location>
</feature>
<feature type="region of interest" description="Disordered" evidence="1">
    <location>
        <begin position="65"/>
        <end position="104"/>
    </location>
</feature>
<name>A0A3P7LN78_STRVU</name>
<sequence>MDSVNIKAETRVHQFTDFVKTVLKGKNVDDNVLFKLIKTLLKDFRRDVRGAQAVYNTLTIKEKMTVFEDSDQSDEEDSDQSDKEDSDQSDEEDSDQSDEEESAT</sequence>
<reference evidence="2 3" key="1">
    <citation type="submission" date="2018-11" db="EMBL/GenBank/DDBJ databases">
        <authorList>
            <consortium name="Pathogen Informatics"/>
        </authorList>
    </citation>
    <scope>NUCLEOTIDE SEQUENCE [LARGE SCALE GENOMIC DNA]</scope>
</reference>
<proteinExistence type="predicted"/>
<accession>A0A3P7LN78</accession>
<evidence type="ECO:0000256" key="1">
    <source>
        <dbReference type="SAM" id="MobiDB-lite"/>
    </source>
</evidence>
<organism evidence="2 3">
    <name type="scientific">Strongylus vulgaris</name>
    <name type="common">Blood worm</name>
    <dbReference type="NCBI Taxonomy" id="40348"/>
    <lineage>
        <taxon>Eukaryota</taxon>
        <taxon>Metazoa</taxon>
        <taxon>Ecdysozoa</taxon>
        <taxon>Nematoda</taxon>
        <taxon>Chromadorea</taxon>
        <taxon>Rhabditida</taxon>
        <taxon>Rhabditina</taxon>
        <taxon>Rhabditomorpha</taxon>
        <taxon>Strongyloidea</taxon>
        <taxon>Strongylidae</taxon>
        <taxon>Strongylus</taxon>
    </lineage>
</organism>
<evidence type="ECO:0000313" key="2">
    <source>
        <dbReference type="EMBL" id="VDM80582.1"/>
    </source>
</evidence>
<gene>
    <name evidence="2" type="ORF">SVUK_LOCUS15580</name>
</gene>